<dbReference type="Proteomes" id="UP000737113">
    <property type="component" value="Unassembled WGS sequence"/>
</dbReference>
<proteinExistence type="predicted"/>
<reference evidence="1" key="1">
    <citation type="submission" date="2020-04" db="EMBL/GenBank/DDBJ databases">
        <title>Description of Shewanella salipaludis sp. nov., isolated from a salt marsh.</title>
        <authorList>
            <person name="Park S."/>
            <person name="Yoon J.-H."/>
        </authorList>
    </citation>
    <scope>NUCLEOTIDE SEQUENCE</scope>
    <source>
        <strain evidence="1">SHSM-M6</strain>
    </source>
</reference>
<evidence type="ECO:0000313" key="2">
    <source>
        <dbReference type="Proteomes" id="UP000737113"/>
    </source>
</evidence>
<organism evidence="1 2">
    <name type="scientific">Shewanella salipaludis</name>
    <dbReference type="NCBI Taxonomy" id="2723052"/>
    <lineage>
        <taxon>Bacteria</taxon>
        <taxon>Pseudomonadati</taxon>
        <taxon>Pseudomonadota</taxon>
        <taxon>Gammaproteobacteria</taxon>
        <taxon>Alteromonadales</taxon>
        <taxon>Shewanellaceae</taxon>
        <taxon>Shewanella</taxon>
    </lineage>
</organism>
<dbReference type="RefSeq" id="WP_169564966.1">
    <property type="nucleotide sequence ID" value="NZ_JAAXYH010000010.1"/>
</dbReference>
<evidence type="ECO:0000313" key="1">
    <source>
        <dbReference type="EMBL" id="NMH66250.1"/>
    </source>
</evidence>
<protein>
    <submittedName>
        <fullName evidence="1">Uncharacterized protein</fullName>
    </submittedName>
</protein>
<dbReference type="EMBL" id="JAAXYH010000010">
    <property type="protein sequence ID" value="NMH66250.1"/>
    <property type="molecule type" value="Genomic_DNA"/>
</dbReference>
<accession>A0A972FU78</accession>
<dbReference type="AlphaFoldDB" id="A0A972FU78"/>
<name>A0A972FU78_9GAMM</name>
<keyword evidence="2" id="KW-1185">Reference proteome</keyword>
<sequence>MNTKLIKPFFMMGLFLCLMGGLSVAAIVLNKATDSIPVSWDTGFIMPALLASPVELHNLEDLQQLIAAPWYAELKVSQTKVGESVFSSCRDYFERVDDATRTTAASEMNAYLEFKVMCEAIRLLMTAENSESSYLPDPILSDAASKQWPKALALQISVEESRRSAEDPELKYWSDITPITRYESQSTAKASYYHESGYQEVEIVGRGDTNSDGVEDVLLVMRDHVYGGNYFNIRLLVLSVDAQRRWHLLTEF</sequence>
<comment type="caution">
    <text evidence="1">The sequence shown here is derived from an EMBL/GenBank/DDBJ whole genome shotgun (WGS) entry which is preliminary data.</text>
</comment>
<gene>
    <name evidence="1" type="ORF">HC757_13880</name>
</gene>